<comment type="caution">
    <text evidence="1">The sequence shown here is derived from an EMBL/GenBank/DDBJ whole genome shotgun (WGS) entry which is preliminary data.</text>
</comment>
<keyword evidence="2" id="KW-1185">Reference proteome</keyword>
<evidence type="ECO:0000313" key="2">
    <source>
        <dbReference type="Proteomes" id="UP001152320"/>
    </source>
</evidence>
<gene>
    <name evidence="1" type="ORF">HOLleu_15853</name>
</gene>
<reference evidence="1" key="1">
    <citation type="submission" date="2021-10" db="EMBL/GenBank/DDBJ databases">
        <title>Tropical sea cucumber genome reveals ecological adaptation and Cuvierian tubules defense mechanism.</title>
        <authorList>
            <person name="Chen T."/>
        </authorList>
    </citation>
    <scope>NUCLEOTIDE SEQUENCE</scope>
    <source>
        <strain evidence="1">Nanhai2018</strain>
        <tissue evidence="1">Muscle</tissue>
    </source>
</reference>
<organism evidence="1 2">
    <name type="scientific">Holothuria leucospilota</name>
    <name type="common">Black long sea cucumber</name>
    <name type="synonym">Mertensiothuria leucospilota</name>
    <dbReference type="NCBI Taxonomy" id="206669"/>
    <lineage>
        <taxon>Eukaryota</taxon>
        <taxon>Metazoa</taxon>
        <taxon>Echinodermata</taxon>
        <taxon>Eleutherozoa</taxon>
        <taxon>Echinozoa</taxon>
        <taxon>Holothuroidea</taxon>
        <taxon>Aspidochirotacea</taxon>
        <taxon>Aspidochirotida</taxon>
        <taxon>Holothuriidae</taxon>
        <taxon>Holothuria</taxon>
    </lineage>
</organism>
<accession>A0A9Q1H7E4</accession>
<protein>
    <submittedName>
        <fullName evidence="1">Uncharacterized protein</fullName>
    </submittedName>
</protein>
<name>A0A9Q1H7E4_HOLLE</name>
<proteinExistence type="predicted"/>
<evidence type="ECO:0000313" key="1">
    <source>
        <dbReference type="EMBL" id="KAJ8038427.1"/>
    </source>
</evidence>
<dbReference type="EMBL" id="JAIZAY010000007">
    <property type="protein sequence ID" value="KAJ8038427.1"/>
    <property type="molecule type" value="Genomic_DNA"/>
</dbReference>
<dbReference type="Proteomes" id="UP001152320">
    <property type="component" value="Chromosome 7"/>
</dbReference>
<dbReference type="AlphaFoldDB" id="A0A9Q1H7E4"/>
<sequence length="64" mass="7322">MFVFCFPILDHVMGTFLEHSMPQIPVHAKSSFMVDAWVTRTTSNQYRSVSQFAASLRPFPRVSS</sequence>